<evidence type="ECO:0000313" key="1">
    <source>
        <dbReference type="EMBL" id="CAD8522464.1"/>
    </source>
</evidence>
<sequence>MVLAEQLLAAACAVRPPVWPTQFVLVQRRVPDANASVGLATTVTYYDYRAGANLILITPDTNASDVLWDLELDSGHSFYFTPARRTCSPMRFPVGILRPDWLANATLLGENITKNGRRCIGWTKQDFIDYYADAQTCEPVSWYFHSMRARFDTVYYRAGETATDPAMFEPPPYCPPAALT</sequence>
<dbReference type="EMBL" id="HBER01000523">
    <property type="protein sequence ID" value="CAD8522464.1"/>
    <property type="molecule type" value="Transcribed_RNA"/>
</dbReference>
<dbReference type="InterPro" id="IPR038941">
    <property type="entry name" value="At4g14100-like"/>
</dbReference>
<proteinExistence type="predicted"/>
<organism evidence="1">
    <name type="scientific">Calcidiscus leptoporus</name>
    <dbReference type="NCBI Taxonomy" id="127549"/>
    <lineage>
        <taxon>Eukaryota</taxon>
        <taxon>Haptista</taxon>
        <taxon>Haptophyta</taxon>
        <taxon>Prymnesiophyceae</taxon>
        <taxon>Coccolithales</taxon>
        <taxon>Calcidiscaceae</taxon>
        <taxon>Calcidiscus</taxon>
    </lineage>
</organism>
<gene>
    <name evidence="1" type="ORF">CLEP1334_LOCUS287</name>
</gene>
<reference evidence="1" key="1">
    <citation type="submission" date="2021-01" db="EMBL/GenBank/DDBJ databases">
        <authorList>
            <person name="Corre E."/>
            <person name="Pelletier E."/>
            <person name="Niang G."/>
            <person name="Scheremetjew M."/>
            <person name="Finn R."/>
            <person name="Kale V."/>
            <person name="Holt S."/>
            <person name="Cochrane G."/>
            <person name="Meng A."/>
            <person name="Brown T."/>
            <person name="Cohen L."/>
        </authorList>
    </citation>
    <scope>NUCLEOTIDE SEQUENCE</scope>
    <source>
        <strain evidence="1">RCC1130</strain>
    </source>
</reference>
<protein>
    <submittedName>
        <fullName evidence="1">Uncharacterized protein</fullName>
    </submittedName>
</protein>
<dbReference type="PANTHER" id="PTHR33880">
    <property type="entry name" value="EXPRESSED PROTEIN"/>
    <property type="match status" value="1"/>
</dbReference>
<dbReference type="PANTHER" id="PTHR33880:SF4">
    <property type="entry name" value="OS07G0189700 PROTEIN"/>
    <property type="match status" value="1"/>
</dbReference>
<accession>A0A7S0NMP4</accession>
<dbReference type="AlphaFoldDB" id="A0A7S0NMP4"/>
<name>A0A7S0NMP4_9EUKA</name>